<feature type="region of interest" description="Disordered" evidence="1">
    <location>
        <begin position="25"/>
        <end position="68"/>
    </location>
</feature>
<feature type="transmembrane region" description="Helical" evidence="2">
    <location>
        <begin position="157"/>
        <end position="178"/>
    </location>
</feature>
<evidence type="ECO:0000313" key="4">
    <source>
        <dbReference type="EMBL" id="RPA85187.1"/>
    </source>
</evidence>
<gene>
    <name evidence="4" type="ORF">BJ508DRAFT_323013</name>
</gene>
<feature type="chain" id="PRO_5018105784" evidence="3">
    <location>
        <begin position="21"/>
        <end position="179"/>
    </location>
</feature>
<keyword evidence="5" id="KW-1185">Reference proteome</keyword>
<organism evidence="4 5">
    <name type="scientific">Ascobolus immersus RN42</name>
    <dbReference type="NCBI Taxonomy" id="1160509"/>
    <lineage>
        <taxon>Eukaryota</taxon>
        <taxon>Fungi</taxon>
        <taxon>Dikarya</taxon>
        <taxon>Ascomycota</taxon>
        <taxon>Pezizomycotina</taxon>
        <taxon>Pezizomycetes</taxon>
        <taxon>Pezizales</taxon>
        <taxon>Ascobolaceae</taxon>
        <taxon>Ascobolus</taxon>
    </lineage>
</organism>
<evidence type="ECO:0000256" key="1">
    <source>
        <dbReference type="SAM" id="MobiDB-lite"/>
    </source>
</evidence>
<protein>
    <submittedName>
        <fullName evidence="4">Uncharacterized protein</fullName>
    </submittedName>
</protein>
<name>A0A3N4IIC4_ASCIM</name>
<evidence type="ECO:0000313" key="5">
    <source>
        <dbReference type="Proteomes" id="UP000275078"/>
    </source>
</evidence>
<evidence type="ECO:0000256" key="2">
    <source>
        <dbReference type="SAM" id="Phobius"/>
    </source>
</evidence>
<dbReference type="Proteomes" id="UP000275078">
    <property type="component" value="Unassembled WGS sequence"/>
</dbReference>
<sequence>MKFSTVVLFLAAILNSYALAAEIDPASGSHRSEAAGTENTSAEHKEGTISSSSRSGTPVVIGHNGKESGSTKNTALLVIHSSESKTFKHGSGLVARKLDCGGKIEIDFPDQKHTGNEEKVPEGCTFIAEIKVKCTGLKSGLVGHCYEDMESMSMQRAVVNLGLVGAVVGFSTAFILTLF</sequence>
<evidence type="ECO:0000256" key="3">
    <source>
        <dbReference type="SAM" id="SignalP"/>
    </source>
</evidence>
<reference evidence="4 5" key="1">
    <citation type="journal article" date="2018" name="Nat. Ecol. Evol.">
        <title>Pezizomycetes genomes reveal the molecular basis of ectomycorrhizal truffle lifestyle.</title>
        <authorList>
            <person name="Murat C."/>
            <person name="Payen T."/>
            <person name="Noel B."/>
            <person name="Kuo A."/>
            <person name="Morin E."/>
            <person name="Chen J."/>
            <person name="Kohler A."/>
            <person name="Krizsan K."/>
            <person name="Balestrini R."/>
            <person name="Da Silva C."/>
            <person name="Montanini B."/>
            <person name="Hainaut M."/>
            <person name="Levati E."/>
            <person name="Barry K.W."/>
            <person name="Belfiori B."/>
            <person name="Cichocki N."/>
            <person name="Clum A."/>
            <person name="Dockter R.B."/>
            <person name="Fauchery L."/>
            <person name="Guy J."/>
            <person name="Iotti M."/>
            <person name="Le Tacon F."/>
            <person name="Lindquist E.A."/>
            <person name="Lipzen A."/>
            <person name="Malagnac F."/>
            <person name="Mello A."/>
            <person name="Molinier V."/>
            <person name="Miyauchi S."/>
            <person name="Poulain J."/>
            <person name="Riccioni C."/>
            <person name="Rubini A."/>
            <person name="Sitrit Y."/>
            <person name="Splivallo R."/>
            <person name="Traeger S."/>
            <person name="Wang M."/>
            <person name="Zifcakova L."/>
            <person name="Wipf D."/>
            <person name="Zambonelli A."/>
            <person name="Paolocci F."/>
            <person name="Nowrousian M."/>
            <person name="Ottonello S."/>
            <person name="Baldrian P."/>
            <person name="Spatafora J.W."/>
            <person name="Henrissat B."/>
            <person name="Nagy L.G."/>
            <person name="Aury J.M."/>
            <person name="Wincker P."/>
            <person name="Grigoriev I.V."/>
            <person name="Bonfante P."/>
            <person name="Martin F.M."/>
        </authorList>
    </citation>
    <scope>NUCLEOTIDE SEQUENCE [LARGE SCALE GENOMIC DNA]</scope>
    <source>
        <strain evidence="4 5">RN42</strain>
    </source>
</reference>
<dbReference type="AlphaFoldDB" id="A0A3N4IIC4"/>
<keyword evidence="2" id="KW-0812">Transmembrane</keyword>
<proteinExistence type="predicted"/>
<feature type="signal peptide" evidence="3">
    <location>
        <begin position="1"/>
        <end position="20"/>
    </location>
</feature>
<keyword evidence="2" id="KW-1133">Transmembrane helix</keyword>
<keyword evidence="3" id="KW-0732">Signal</keyword>
<accession>A0A3N4IIC4</accession>
<keyword evidence="2" id="KW-0472">Membrane</keyword>
<dbReference type="EMBL" id="ML119655">
    <property type="protein sequence ID" value="RPA85187.1"/>
    <property type="molecule type" value="Genomic_DNA"/>
</dbReference>